<comment type="subcellular location">
    <subcellularLocation>
        <location evidence="8">Cell inner membrane</location>
        <topology evidence="8">Multi-pass membrane protein</topology>
    </subcellularLocation>
    <subcellularLocation>
        <location evidence="1">Cell membrane</location>
        <topology evidence="1">Multi-pass membrane protein</topology>
    </subcellularLocation>
</comment>
<dbReference type="PANTHER" id="PTHR42718:SF9">
    <property type="entry name" value="MAJOR FACILITATOR SUPERFAMILY MULTIDRUG TRANSPORTER MFSC"/>
    <property type="match status" value="1"/>
</dbReference>
<dbReference type="PROSITE" id="PS50850">
    <property type="entry name" value="MFS"/>
    <property type="match status" value="1"/>
</dbReference>
<dbReference type="InterPro" id="IPR036259">
    <property type="entry name" value="MFS_trans_sf"/>
</dbReference>
<keyword evidence="8" id="KW-0997">Cell inner membrane</keyword>
<dbReference type="PRINTS" id="PR01036">
    <property type="entry name" value="TCRTETB"/>
</dbReference>
<keyword evidence="7 8" id="KW-0472">Membrane</keyword>
<dbReference type="SUPFAM" id="SSF103473">
    <property type="entry name" value="MFS general substrate transporter"/>
    <property type="match status" value="1"/>
</dbReference>
<evidence type="ECO:0000256" key="4">
    <source>
        <dbReference type="ARBA" id="ARBA00022475"/>
    </source>
</evidence>
<feature type="transmembrane region" description="Helical" evidence="8">
    <location>
        <begin position="337"/>
        <end position="360"/>
    </location>
</feature>
<feature type="transmembrane region" description="Helical" evidence="8">
    <location>
        <begin position="278"/>
        <end position="302"/>
    </location>
</feature>
<dbReference type="PANTHER" id="PTHR42718">
    <property type="entry name" value="MAJOR FACILITATOR SUPERFAMILY MULTIDRUG TRANSPORTER MFSC"/>
    <property type="match status" value="1"/>
</dbReference>
<feature type="transmembrane region" description="Helical" evidence="8">
    <location>
        <begin position="71"/>
        <end position="91"/>
    </location>
</feature>
<keyword evidence="6 8" id="KW-1133">Transmembrane helix</keyword>
<dbReference type="InterPro" id="IPR011701">
    <property type="entry name" value="MFS"/>
</dbReference>
<evidence type="ECO:0000256" key="5">
    <source>
        <dbReference type="ARBA" id="ARBA00022692"/>
    </source>
</evidence>
<evidence type="ECO:0000256" key="2">
    <source>
        <dbReference type="ARBA" id="ARBA00006236"/>
    </source>
</evidence>
<keyword evidence="5 8" id="KW-0812">Transmembrane</keyword>
<dbReference type="EMBL" id="JAFMPY010000023">
    <property type="protein sequence ID" value="MBO0905611.1"/>
    <property type="molecule type" value="Genomic_DNA"/>
</dbReference>
<dbReference type="Gene3D" id="1.20.1720.10">
    <property type="entry name" value="Multidrug resistance protein D"/>
    <property type="match status" value="1"/>
</dbReference>
<feature type="transmembrane region" description="Helical" evidence="8">
    <location>
        <begin position="97"/>
        <end position="118"/>
    </location>
</feature>
<comment type="caution">
    <text evidence="8">Lacks conserved residue(s) required for the propagation of feature annotation.</text>
</comment>
<dbReference type="Proteomes" id="UP000664288">
    <property type="component" value="Unassembled WGS sequence"/>
</dbReference>
<name>A0ABS3J7H0_9HYPH</name>
<evidence type="ECO:0000313" key="11">
    <source>
        <dbReference type="Proteomes" id="UP000664288"/>
    </source>
</evidence>
<dbReference type="NCBIfam" id="TIGR00710">
    <property type="entry name" value="efflux_Bcr_CflA"/>
    <property type="match status" value="1"/>
</dbReference>
<feature type="transmembrane region" description="Helical" evidence="8">
    <location>
        <begin position="158"/>
        <end position="180"/>
    </location>
</feature>
<feature type="transmembrane region" description="Helical" evidence="8">
    <location>
        <begin position="209"/>
        <end position="233"/>
    </location>
</feature>
<feature type="transmembrane region" description="Helical" evidence="8">
    <location>
        <begin position="366"/>
        <end position="384"/>
    </location>
</feature>
<keyword evidence="4" id="KW-1003">Cell membrane</keyword>
<gene>
    <name evidence="10" type="ORF">J1C47_18350</name>
</gene>
<feature type="transmembrane region" description="Helical" evidence="8">
    <location>
        <begin position="245"/>
        <end position="266"/>
    </location>
</feature>
<reference evidence="10 11" key="1">
    <citation type="submission" date="2021-03" db="EMBL/GenBank/DDBJ databases">
        <title>Whole genome sequence of Jiella sp. MQZ13P-4.</title>
        <authorList>
            <person name="Tuo L."/>
        </authorList>
    </citation>
    <scope>NUCLEOTIDE SEQUENCE [LARGE SCALE GENOMIC DNA]</scope>
    <source>
        <strain evidence="10 11">MQZ13P-4</strain>
    </source>
</reference>
<dbReference type="InterPro" id="IPR004812">
    <property type="entry name" value="Efflux_drug-R_Bcr/CmlA"/>
</dbReference>
<evidence type="ECO:0000256" key="7">
    <source>
        <dbReference type="ARBA" id="ARBA00023136"/>
    </source>
</evidence>
<sequence length="423" mass="43488">MSEGRTSLIGGCLVAIGPMSLALYTPAMPTLVAEFATSDAMVKLSLALYFAGFALTQLVCGPISDAFGRRVATIAFMAIYLLGSMIAVFAPTIEFLIAARLLQGIGASVGVATARAIVRDQFTGEVSSRIMNTIGIILAIGPAVSPTIGGLMLDAAGWYSLFLLMAGFGLAVIAVTLLFMRETIVPDPARIRPAAIASAYGQLLRNRHFLATSITVAGSVGALYTLATVLPFVLIDVAGLTPTQYGIGMLAQSGSFLAASIAARFLMGRLGAYRLVPIGLVLVGIGAVGMAVSIAVLPIGYLSIMGPVAFYAFGIALVMPAMTTASLAPFPHMAGAAAAMMGFIQMGSGLLGGAICALIGEPILATQIVVPALGAVAIAAYLVYRSHPHLAEPEPRPEVVAPSLIREGRGRATADAIEDESAN</sequence>
<feature type="transmembrane region" description="Helical" evidence="8">
    <location>
        <begin position="308"/>
        <end position="330"/>
    </location>
</feature>
<feature type="transmembrane region" description="Helical" evidence="8">
    <location>
        <begin position="46"/>
        <end position="64"/>
    </location>
</feature>
<protein>
    <recommendedName>
        <fullName evidence="8">Bcr/CflA family efflux transporter</fullName>
    </recommendedName>
</protein>
<dbReference type="Pfam" id="PF07690">
    <property type="entry name" value="MFS_1"/>
    <property type="match status" value="1"/>
</dbReference>
<evidence type="ECO:0000256" key="8">
    <source>
        <dbReference type="RuleBase" id="RU365088"/>
    </source>
</evidence>
<dbReference type="CDD" id="cd17320">
    <property type="entry name" value="MFS_MdfA_MDR_like"/>
    <property type="match status" value="1"/>
</dbReference>
<keyword evidence="3 8" id="KW-0813">Transport</keyword>
<keyword evidence="11" id="KW-1185">Reference proteome</keyword>
<evidence type="ECO:0000256" key="6">
    <source>
        <dbReference type="ARBA" id="ARBA00022989"/>
    </source>
</evidence>
<evidence type="ECO:0000313" key="10">
    <source>
        <dbReference type="EMBL" id="MBO0905611.1"/>
    </source>
</evidence>
<proteinExistence type="inferred from homology"/>
<feature type="domain" description="Major facilitator superfamily (MFS) profile" evidence="9">
    <location>
        <begin position="1"/>
        <end position="389"/>
    </location>
</feature>
<comment type="similarity">
    <text evidence="2 8">Belongs to the major facilitator superfamily. Bcr/CmlA family.</text>
</comment>
<comment type="caution">
    <text evidence="10">The sequence shown here is derived from an EMBL/GenBank/DDBJ whole genome shotgun (WGS) entry which is preliminary data.</text>
</comment>
<evidence type="ECO:0000259" key="9">
    <source>
        <dbReference type="PROSITE" id="PS50850"/>
    </source>
</evidence>
<evidence type="ECO:0000256" key="3">
    <source>
        <dbReference type="ARBA" id="ARBA00022448"/>
    </source>
</evidence>
<dbReference type="RefSeq" id="WP_207352245.1">
    <property type="nucleotide sequence ID" value="NZ_JAFMPY010000023.1"/>
</dbReference>
<accession>A0ABS3J7H0</accession>
<dbReference type="InterPro" id="IPR020846">
    <property type="entry name" value="MFS_dom"/>
</dbReference>
<evidence type="ECO:0000256" key="1">
    <source>
        <dbReference type="ARBA" id="ARBA00004651"/>
    </source>
</evidence>
<organism evidence="10 11">
    <name type="scientific">Jiella sonneratiae</name>
    <dbReference type="NCBI Taxonomy" id="2816856"/>
    <lineage>
        <taxon>Bacteria</taxon>
        <taxon>Pseudomonadati</taxon>
        <taxon>Pseudomonadota</taxon>
        <taxon>Alphaproteobacteria</taxon>
        <taxon>Hyphomicrobiales</taxon>
        <taxon>Aurantimonadaceae</taxon>
        <taxon>Jiella</taxon>
    </lineage>
</organism>
<feature type="transmembrane region" description="Helical" evidence="8">
    <location>
        <begin position="130"/>
        <end position="152"/>
    </location>
</feature>